<sequence length="104" mass="11174">MEMLICNGSIHINEIRNNAGMSQGKNIANGWSYYSKTNSAIGQIAGNRNTLPTGLNFLNDCDYFDTIMTNAGGNSSTSGSIIETGREEDVLVDSNLHGAPFKNV</sequence>
<proteinExistence type="predicted"/>
<protein>
    <submittedName>
        <fullName evidence="1">Uncharacterized protein</fullName>
    </submittedName>
</protein>
<reference evidence="2" key="1">
    <citation type="submission" date="2018-02" db="EMBL/GenBank/DDBJ databases">
        <title>Genome sequence of Desulfocucumis palustris strain NAW-5.</title>
        <authorList>
            <person name="Watanabe M."/>
            <person name="Kojima H."/>
            <person name="Fukui M."/>
        </authorList>
    </citation>
    <scope>NUCLEOTIDE SEQUENCE [LARGE SCALE GENOMIC DNA]</scope>
    <source>
        <strain evidence="2">NAW-5</strain>
    </source>
</reference>
<dbReference type="AlphaFoldDB" id="A0A2L2XDY8"/>
<dbReference type="Proteomes" id="UP000239549">
    <property type="component" value="Unassembled WGS sequence"/>
</dbReference>
<evidence type="ECO:0000313" key="2">
    <source>
        <dbReference type="Proteomes" id="UP000239549"/>
    </source>
</evidence>
<organism evidence="1 2">
    <name type="scientific">Desulfocucumis palustris</name>
    <dbReference type="NCBI Taxonomy" id="1898651"/>
    <lineage>
        <taxon>Bacteria</taxon>
        <taxon>Bacillati</taxon>
        <taxon>Bacillota</taxon>
        <taxon>Clostridia</taxon>
        <taxon>Eubacteriales</taxon>
        <taxon>Desulfocucumaceae</taxon>
        <taxon>Desulfocucumis</taxon>
    </lineage>
</organism>
<keyword evidence="2" id="KW-1185">Reference proteome</keyword>
<evidence type="ECO:0000313" key="1">
    <source>
        <dbReference type="EMBL" id="GBF32041.1"/>
    </source>
</evidence>
<name>A0A2L2XDY8_9FIRM</name>
<dbReference type="EMBL" id="BFAV01000018">
    <property type="protein sequence ID" value="GBF32041.1"/>
    <property type="molecule type" value="Genomic_DNA"/>
</dbReference>
<accession>A0A2L2XDY8</accession>
<comment type="caution">
    <text evidence="1">The sequence shown here is derived from an EMBL/GenBank/DDBJ whole genome shotgun (WGS) entry which is preliminary data.</text>
</comment>
<dbReference type="RefSeq" id="WP_174705126.1">
    <property type="nucleotide sequence ID" value="NZ_BFAV01000018.1"/>
</dbReference>
<gene>
    <name evidence="1" type="ORF">DCCM_0232</name>
</gene>